<proteinExistence type="predicted"/>
<accession>A0A2M6YRQ1</accession>
<dbReference type="Pfam" id="PF15738">
    <property type="entry name" value="YafQ_toxin"/>
    <property type="match status" value="1"/>
</dbReference>
<dbReference type="SUPFAM" id="SSF143011">
    <property type="entry name" value="RelE-like"/>
    <property type="match status" value="1"/>
</dbReference>
<comment type="caution">
    <text evidence="1">The sequence shown here is derived from an EMBL/GenBank/DDBJ whole genome shotgun (WGS) entry which is preliminary data.</text>
</comment>
<organism evidence="1 2">
    <name type="scientific">Candidatus Shapirobacteria bacterium CG07_land_8_20_14_0_80_39_18</name>
    <dbReference type="NCBI Taxonomy" id="1974882"/>
    <lineage>
        <taxon>Bacteria</taxon>
        <taxon>Candidatus Shapironibacteriota</taxon>
    </lineage>
</organism>
<evidence type="ECO:0000313" key="2">
    <source>
        <dbReference type="Proteomes" id="UP000229502"/>
    </source>
</evidence>
<dbReference type="AlphaFoldDB" id="A0A2M6YRQ1"/>
<gene>
    <name evidence="1" type="ORF">COT03_01070</name>
</gene>
<protein>
    <submittedName>
        <fullName evidence="1">Type II toxin-antitoxin system mRNA interferase toxin, RelE/StbE family</fullName>
    </submittedName>
</protein>
<dbReference type="EMBL" id="PEWZ01000056">
    <property type="protein sequence ID" value="PIU35737.1"/>
    <property type="molecule type" value="Genomic_DNA"/>
</dbReference>
<dbReference type="InterPro" id="IPR035093">
    <property type="entry name" value="RelE/ParE_toxin_dom_sf"/>
</dbReference>
<name>A0A2M6YRQ1_9BACT</name>
<evidence type="ECO:0000313" key="1">
    <source>
        <dbReference type="EMBL" id="PIU35737.1"/>
    </source>
</evidence>
<reference evidence="2" key="1">
    <citation type="submission" date="2017-09" db="EMBL/GenBank/DDBJ databases">
        <title>Depth-based differentiation of microbial function through sediment-hosted aquifers and enrichment of novel symbionts in the deep terrestrial subsurface.</title>
        <authorList>
            <person name="Probst A.J."/>
            <person name="Ladd B."/>
            <person name="Jarett J.K."/>
            <person name="Geller-Mcgrath D.E."/>
            <person name="Sieber C.M.K."/>
            <person name="Emerson J.B."/>
            <person name="Anantharaman K."/>
            <person name="Thomas B.C."/>
            <person name="Malmstrom R."/>
            <person name="Stieglmeier M."/>
            <person name="Klingl A."/>
            <person name="Woyke T."/>
            <person name="Ryan C.M."/>
            <person name="Banfield J.F."/>
        </authorList>
    </citation>
    <scope>NUCLEOTIDE SEQUENCE [LARGE SCALE GENOMIC DNA]</scope>
</reference>
<sequence>MRIKEIHYSSRYTKSLKRCGLQRKLIERKIDDFIRNPFSKSLKTHKLSGKLEGYWSFSVNYHFRVIFYFIDENIVGFVDIGTHEIYK</sequence>
<dbReference type="InterPro" id="IPR004386">
    <property type="entry name" value="Toxin_YafQ-like"/>
</dbReference>
<dbReference type="Gene3D" id="3.30.2310.20">
    <property type="entry name" value="RelE-like"/>
    <property type="match status" value="1"/>
</dbReference>
<dbReference type="Proteomes" id="UP000229502">
    <property type="component" value="Unassembled WGS sequence"/>
</dbReference>